<dbReference type="RefSeq" id="WP_274572553.1">
    <property type="nucleotide sequence ID" value="NZ_CP145606.1"/>
</dbReference>
<keyword evidence="7" id="KW-1185">Reference proteome</keyword>
<dbReference type="PANTHER" id="PTHR30041:SF4">
    <property type="entry name" value="ARSENATE REDUCTASE"/>
    <property type="match status" value="1"/>
</dbReference>
<evidence type="ECO:0000256" key="3">
    <source>
        <dbReference type="PROSITE-ProRule" id="PRU01282"/>
    </source>
</evidence>
<evidence type="ECO:0000256" key="1">
    <source>
        <dbReference type="ARBA" id="ARBA00007198"/>
    </source>
</evidence>
<dbReference type="GO" id="GO:0008794">
    <property type="term" value="F:arsenate reductase (glutaredoxin) activity"/>
    <property type="evidence" value="ECO:0007669"/>
    <property type="project" value="UniProtKB-UniRule"/>
</dbReference>
<protein>
    <recommendedName>
        <fullName evidence="4">Arsenate reductase</fullName>
        <ecNumber evidence="4">1.20.4.1</ecNumber>
    </recommendedName>
</protein>
<reference evidence="5" key="1">
    <citation type="submission" date="2022-10" db="EMBL/GenBank/DDBJ databases">
        <authorList>
            <person name="Boutroux M."/>
        </authorList>
    </citation>
    <scope>NUCLEOTIDE SEQUENCE</scope>
    <source>
        <strain evidence="5">51.81</strain>
    </source>
</reference>
<name>A0A9X4E7V8_9NEIS</name>
<dbReference type="EC" id="1.20.4.1" evidence="4"/>
<dbReference type="Gene3D" id="3.40.30.10">
    <property type="entry name" value="Glutaredoxin"/>
    <property type="match status" value="1"/>
</dbReference>
<dbReference type="InterPro" id="IPR006659">
    <property type="entry name" value="Arsenate_reductase"/>
</dbReference>
<proteinExistence type="inferred from homology"/>
<dbReference type="InterPro" id="IPR006660">
    <property type="entry name" value="Arsenate_reductase-like"/>
</dbReference>
<dbReference type="PROSITE" id="PS51353">
    <property type="entry name" value="ARSC"/>
    <property type="match status" value="1"/>
</dbReference>
<sequence>MGEVVLYHNPRCSKSREALDWLRQNGYAVQVVEYLKTPPDADTLARLAAMLGAEDVRMMMRRKEAAYRAADLDHPDLTQAALLAALAAEPVLLERPLAVYGGRAAIGRPLEKIAALVAEAV</sequence>
<reference evidence="6" key="2">
    <citation type="submission" date="2024-02" db="EMBL/GenBank/DDBJ databases">
        <title>Neisseria leonii sp. nov.</title>
        <authorList>
            <person name="Boutroux M."/>
            <person name="Favre-Rochex S."/>
            <person name="Gorgette O."/>
            <person name="Touak G."/>
            <person name="Muhle E."/>
            <person name="Chesneau O."/>
            <person name="Clermont D."/>
            <person name="Rahi P."/>
        </authorList>
    </citation>
    <scope>NUCLEOTIDE SEQUENCE</scope>
    <source>
        <strain evidence="6">51.81</strain>
    </source>
</reference>
<dbReference type="SUPFAM" id="SSF52833">
    <property type="entry name" value="Thioredoxin-like"/>
    <property type="match status" value="1"/>
</dbReference>
<evidence type="ECO:0000313" key="6">
    <source>
        <dbReference type="EMBL" id="WWY04190.1"/>
    </source>
</evidence>
<dbReference type="Proteomes" id="UP001149607">
    <property type="component" value="Chromosome"/>
</dbReference>
<organism evidence="5">
    <name type="scientific">Neisseria leonii</name>
    <dbReference type="NCBI Taxonomy" id="2995413"/>
    <lineage>
        <taxon>Bacteria</taxon>
        <taxon>Pseudomonadati</taxon>
        <taxon>Pseudomonadota</taxon>
        <taxon>Betaproteobacteria</taxon>
        <taxon>Neisseriales</taxon>
        <taxon>Neisseriaceae</taxon>
        <taxon>Neisseria</taxon>
    </lineage>
</organism>
<evidence type="ECO:0000313" key="5">
    <source>
        <dbReference type="EMBL" id="MDD9328652.1"/>
    </source>
</evidence>
<comment type="similarity">
    <text evidence="1 3 4">Belongs to the ArsC family.</text>
</comment>
<comment type="catalytic activity">
    <reaction evidence="4">
        <text>[glutaredoxin]-dithiol + arsenate + glutathione + H(+) = glutathionyl-S-S-[glutaredoxin] + arsenite + H2O</text>
        <dbReference type="Rhea" id="RHEA:22016"/>
        <dbReference type="Rhea" id="RHEA-COMP:10729"/>
        <dbReference type="Rhea" id="RHEA-COMP:17668"/>
        <dbReference type="ChEBI" id="CHEBI:15377"/>
        <dbReference type="ChEBI" id="CHEBI:15378"/>
        <dbReference type="ChEBI" id="CHEBI:29242"/>
        <dbReference type="ChEBI" id="CHEBI:29950"/>
        <dbReference type="ChEBI" id="CHEBI:48597"/>
        <dbReference type="ChEBI" id="CHEBI:57925"/>
        <dbReference type="ChEBI" id="CHEBI:146199"/>
        <dbReference type="EC" id="1.20.4.1"/>
    </reaction>
</comment>
<evidence type="ECO:0000313" key="7">
    <source>
        <dbReference type="Proteomes" id="UP001149607"/>
    </source>
</evidence>
<dbReference type="NCBIfam" id="TIGR00014">
    <property type="entry name" value="arsC"/>
    <property type="match status" value="1"/>
</dbReference>
<evidence type="ECO:0000256" key="4">
    <source>
        <dbReference type="RuleBase" id="RU362029"/>
    </source>
</evidence>
<dbReference type="PANTHER" id="PTHR30041">
    <property type="entry name" value="ARSENATE REDUCTASE"/>
    <property type="match status" value="1"/>
</dbReference>
<keyword evidence="2 4" id="KW-0560">Oxidoreductase</keyword>
<dbReference type="EMBL" id="CP146598">
    <property type="protein sequence ID" value="WWY04190.1"/>
    <property type="molecule type" value="Genomic_DNA"/>
</dbReference>
<accession>A0A9X4E7V8</accession>
<evidence type="ECO:0000256" key="2">
    <source>
        <dbReference type="ARBA" id="ARBA00023002"/>
    </source>
</evidence>
<dbReference type="InterPro" id="IPR036249">
    <property type="entry name" value="Thioredoxin-like_sf"/>
</dbReference>
<dbReference type="Pfam" id="PF03960">
    <property type="entry name" value="ArsC"/>
    <property type="match status" value="1"/>
</dbReference>
<dbReference type="AlphaFoldDB" id="A0A9X4E7V8"/>
<gene>
    <name evidence="5" type="primary">arsC</name>
    <name evidence="5" type="ORF">ORY91_002088</name>
    <name evidence="6" type="ORF">V9W64_04985</name>
</gene>
<dbReference type="EMBL" id="JAPQFL010000008">
    <property type="protein sequence ID" value="MDD9328652.1"/>
    <property type="molecule type" value="Genomic_DNA"/>
</dbReference>